<comment type="caution">
    <text evidence="2">The sequence shown here is derived from an EMBL/GenBank/DDBJ whole genome shotgun (WGS) entry which is preliminary data.</text>
</comment>
<keyword evidence="1" id="KW-0812">Transmembrane</keyword>
<dbReference type="OrthoDB" id="7867856at2"/>
<evidence type="ECO:0000313" key="3">
    <source>
        <dbReference type="Proteomes" id="UP000436822"/>
    </source>
</evidence>
<feature type="transmembrane region" description="Helical" evidence="1">
    <location>
        <begin position="16"/>
        <end position="35"/>
    </location>
</feature>
<evidence type="ECO:0008006" key="4">
    <source>
        <dbReference type="Google" id="ProtNLM"/>
    </source>
</evidence>
<dbReference type="Pfam" id="PF10741">
    <property type="entry name" value="T2SSM_b"/>
    <property type="match status" value="1"/>
</dbReference>
<dbReference type="InterPro" id="IPR034756">
    <property type="entry name" value="T2SSM_b"/>
</dbReference>
<keyword evidence="1" id="KW-1133">Transmembrane helix</keyword>
<keyword evidence="1" id="KW-0472">Membrane</keyword>
<organism evidence="2 3">
    <name type="scientific">Litoreibacter roseus</name>
    <dbReference type="NCBI Taxonomy" id="2601869"/>
    <lineage>
        <taxon>Bacteria</taxon>
        <taxon>Pseudomonadati</taxon>
        <taxon>Pseudomonadota</taxon>
        <taxon>Alphaproteobacteria</taxon>
        <taxon>Rhodobacterales</taxon>
        <taxon>Roseobacteraceae</taxon>
        <taxon>Litoreibacter</taxon>
    </lineage>
</organism>
<dbReference type="AlphaFoldDB" id="A0A6N6JKC7"/>
<dbReference type="NCBIfam" id="NF040576">
    <property type="entry name" value="T2SS_GspM_XpsM"/>
    <property type="match status" value="1"/>
</dbReference>
<dbReference type="EMBL" id="BLJE01000004">
    <property type="protein sequence ID" value="GFE66485.1"/>
    <property type="molecule type" value="Genomic_DNA"/>
</dbReference>
<gene>
    <name evidence="2" type="ORF">KIN_35590</name>
</gene>
<name>A0A6N6JKC7_9RHOB</name>
<dbReference type="Proteomes" id="UP000436822">
    <property type="component" value="Unassembled WGS sequence"/>
</dbReference>
<protein>
    <recommendedName>
        <fullName evidence="4">Type II secretion system (T2SS), protein M subtype b</fullName>
    </recommendedName>
</protein>
<accession>A0A6N6JKC7</accession>
<dbReference type="RefSeq" id="WP_159809532.1">
    <property type="nucleotide sequence ID" value="NZ_BLJE01000004.1"/>
</dbReference>
<sequence length="178" mass="19268">MSTFVFRDPNAPRRTVLGLATGVGVAGLLIAVALWSGLQRQATGLTDLRDTIARGEAATASQAQRQANEVSFYIGDTPQLAQTEMQSDMQALAEDHGLKLEVIRADAIEDAGSQIRLGLILNGVIPEANLGTFMTQLEAHRPMILVDEIDLRRARTSARNADTRPLAMQLKLSGFAER</sequence>
<keyword evidence="3" id="KW-1185">Reference proteome</keyword>
<evidence type="ECO:0000313" key="2">
    <source>
        <dbReference type="EMBL" id="GFE66485.1"/>
    </source>
</evidence>
<proteinExistence type="predicted"/>
<reference evidence="2 3" key="1">
    <citation type="submission" date="2019-12" db="EMBL/GenBank/DDBJ databases">
        <title>Litoreibacter badius sp. nov., a novel bacteriochlorophyll a-containing bacterium in the genus Litoreibacter.</title>
        <authorList>
            <person name="Kanamuro M."/>
            <person name="Takabe Y."/>
            <person name="Mori K."/>
            <person name="Takaichi S."/>
            <person name="Hanada S."/>
        </authorList>
    </citation>
    <scope>NUCLEOTIDE SEQUENCE [LARGE SCALE GENOMIC DNA]</scope>
    <source>
        <strain evidence="2 3">K6</strain>
    </source>
</reference>
<evidence type="ECO:0000256" key="1">
    <source>
        <dbReference type="SAM" id="Phobius"/>
    </source>
</evidence>